<dbReference type="AlphaFoldDB" id="A0A916NAT1"/>
<organism evidence="2 3">
    <name type="scientific">Dyadobacter helix</name>
    <dbReference type="NCBI Taxonomy" id="2822344"/>
    <lineage>
        <taxon>Bacteria</taxon>
        <taxon>Pseudomonadati</taxon>
        <taxon>Bacteroidota</taxon>
        <taxon>Cytophagia</taxon>
        <taxon>Cytophagales</taxon>
        <taxon>Spirosomataceae</taxon>
        <taxon>Dyadobacter</taxon>
    </lineage>
</organism>
<sequence>MVLAVICILLFLLIVLLRALPRILIDRGKLSLCTHDTWYHLMLAEEIRQNGYKLPSKISRFLLSESITYPPLFHVLLSCLNKRHRTAIEPFTGGLLDGLVGVCLFFIAHEWGNLGVSISVLSALLFVFSPYSLGLNFSPRATLGTPRVFGQFLFFLAVLMLLLYLDTGFYYYGSAAVVLGGLIFLSSMFSSQAFAFVLVIWSLLLVSVVPLVVLLSSYLLSLLVSRGYSWHITKGHVQHLTIMAKTFWKGRFSTQHIQQRNRLDDLLNAPRQLFTNPKQVFFLFYVRNTFLIVLFQMPVIALYIYYRFSWPEALTNVPMIHLLDTLLLSGLLVFLATSTKPFLFLGEAERYMEHVSPFCCLLIGLMLSETGYLWATYWVLIFSIGLYFVNVCLFIYQVKSKNSKERERDVESILEWINTKAPQKRFAVLPHSNLNIVIPYFTDSYVLFGQWKNSSSPAIKSLKDVESDEFRRYRSSLLQRYAIDYIITANVTPTHPNLADMKNNFPVVFQNSSYYVLFCRA</sequence>
<evidence type="ECO:0000256" key="1">
    <source>
        <dbReference type="SAM" id="Phobius"/>
    </source>
</evidence>
<proteinExistence type="predicted"/>
<keyword evidence="1" id="KW-0812">Transmembrane</keyword>
<protein>
    <submittedName>
        <fullName evidence="2">Uncharacterized protein</fullName>
    </submittedName>
</protein>
<feature type="transmembrane region" description="Helical" evidence="1">
    <location>
        <begin position="87"/>
        <end position="108"/>
    </location>
</feature>
<dbReference type="EMBL" id="CAJRAF010000001">
    <property type="protein sequence ID" value="CAG4992557.1"/>
    <property type="molecule type" value="Genomic_DNA"/>
</dbReference>
<accession>A0A916NAT1</accession>
<feature type="transmembrane region" description="Helical" evidence="1">
    <location>
        <begin position="61"/>
        <end position="80"/>
    </location>
</feature>
<reference evidence="2" key="1">
    <citation type="submission" date="2021-04" db="EMBL/GenBank/DDBJ databases">
        <authorList>
            <person name="Rodrigo-Torres L."/>
            <person name="Arahal R. D."/>
            <person name="Lucena T."/>
        </authorList>
    </citation>
    <scope>NUCLEOTIDE SEQUENCE</scope>
    <source>
        <strain evidence="2">CECT 9275</strain>
    </source>
</reference>
<feature type="transmembrane region" description="Helical" evidence="1">
    <location>
        <begin position="148"/>
        <end position="165"/>
    </location>
</feature>
<evidence type="ECO:0000313" key="3">
    <source>
        <dbReference type="Proteomes" id="UP000680038"/>
    </source>
</evidence>
<feature type="transmembrane region" description="Helical" evidence="1">
    <location>
        <begin position="114"/>
        <end position="136"/>
    </location>
</feature>
<gene>
    <name evidence="2" type="ORF">DYBT9275_00986</name>
</gene>
<keyword evidence="1" id="KW-0472">Membrane</keyword>
<keyword evidence="3" id="KW-1185">Reference proteome</keyword>
<name>A0A916NAT1_9BACT</name>
<feature type="transmembrane region" description="Helical" evidence="1">
    <location>
        <begin position="375"/>
        <end position="396"/>
    </location>
</feature>
<keyword evidence="1" id="KW-1133">Transmembrane helix</keyword>
<dbReference type="Proteomes" id="UP000680038">
    <property type="component" value="Unassembled WGS sequence"/>
</dbReference>
<feature type="transmembrane region" description="Helical" evidence="1">
    <location>
        <begin position="196"/>
        <end position="220"/>
    </location>
</feature>
<feature type="transmembrane region" description="Helical" evidence="1">
    <location>
        <begin position="171"/>
        <end position="189"/>
    </location>
</feature>
<feature type="transmembrane region" description="Helical" evidence="1">
    <location>
        <begin position="317"/>
        <end position="336"/>
    </location>
</feature>
<comment type="caution">
    <text evidence="2">The sequence shown here is derived from an EMBL/GenBank/DDBJ whole genome shotgun (WGS) entry which is preliminary data.</text>
</comment>
<feature type="transmembrane region" description="Helical" evidence="1">
    <location>
        <begin position="280"/>
        <end position="305"/>
    </location>
</feature>
<evidence type="ECO:0000313" key="2">
    <source>
        <dbReference type="EMBL" id="CAG4992557.1"/>
    </source>
</evidence>